<dbReference type="Proteomes" id="UP000636187">
    <property type="component" value="Unassembled WGS sequence"/>
</dbReference>
<gene>
    <name evidence="1" type="ORF">H6G48_03775</name>
</gene>
<reference evidence="1 2" key="1">
    <citation type="journal article" date="2020" name="ISME J.">
        <title>Comparative genomics reveals insights into cyanobacterial evolution and habitat adaptation.</title>
        <authorList>
            <person name="Chen M.Y."/>
            <person name="Teng W.K."/>
            <person name="Zhao L."/>
            <person name="Hu C.X."/>
            <person name="Zhou Y.K."/>
            <person name="Han B.P."/>
            <person name="Song L.R."/>
            <person name="Shu W.S."/>
        </authorList>
    </citation>
    <scope>NUCLEOTIDE SEQUENCE [LARGE SCALE GENOMIC DNA]</scope>
    <source>
        <strain evidence="1 2">FACHB-1344</strain>
    </source>
</reference>
<evidence type="ECO:0000313" key="2">
    <source>
        <dbReference type="Proteomes" id="UP000636187"/>
    </source>
</evidence>
<accession>A0ABR8HN30</accession>
<name>A0ABR8HN30_9CHRO</name>
<comment type="caution">
    <text evidence="1">The sequence shown here is derived from an EMBL/GenBank/DDBJ whole genome shotgun (WGS) entry which is preliminary data.</text>
</comment>
<sequence>MYCSSEKTQPLFVLKVVASVSGLIFLSLLTDSLSTITGLLFASLCDQVRGFFWGKVIDKLANFLDISLFKNHNLLNLIK</sequence>
<proteinExistence type="predicted"/>
<organism evidence="1 2">
    <name type="scientific">Microcystis flos-aquae FACHB-1344</name>
    <dbReference type="NCBI Taxonomy" id="2692899"/>
    <lineage>
        <taxon>Bacteria</taxon>
        <taxon>Bacillati</taxon>
        <taxon>Cyanobacteriota</taxon>
        <taxon>Cyanophyceae</taxon>
        <taxon>Oscillatoriophycideae</taxon>
        <taxon>Chroococcales</taxon>
        <taxon>Microcystaceae</taxon>
        <taxon>Microcystis</taxon>
    </lineage>
</organism>
<evidence type="ECO:0008006" key="3">
    <source>
        <dbReference type="Google" id="ProtNLM"/>
    </source>
</evidence>
<evidence type="ECO:0000313" key="1">
    <source>
        <dbReference type="EMBL" id="MBD2620853.1"/>
    </source>
</evidence>
<dbReference type="EMBL" id="JACJSW010000051">
    <property type="protein sequence ID" value="MBD2620853.1"/>
    <property type="molecule type" value="Genomic_DNA"/>
</dbReference>
<protein>
    <recommendedName>
        <fullName evidence="3">Mobile element protein</fullName>
    </recommendedName>
</protein>
<keyword evidence="2" id="KW-1185">Reference proteome</keyword>